<sequence>MLNKLEEWNRGAKKWLWLLVIIGVIASLAVTVQRVQTEQSSKQVEVVMDYRDLIDVSLYQVNPKAYLNERLDVLKEAGVQSMAVFESSLRELESAKRIYLYNSSQVAMLQGKLPSMTENYTYVLFNSEEEAKHLAPVIRSTFTQLEVTVRDWKLEDKVGLVLETPMEFATLQALPHDPIALELLASKGFTIVPRLSDSIPYDAEQVDKQLEQFAQLGVKRILFDGESVKGFTDDEEKKSLANFAELLKKHQIGIATIEGLKAPQKGFNRLAFLIDYNVVRIHSIGESESFNEPEVLGDRMALAVKDRNIRMFYLNAMVKRDAKKNIVVDSTDNLIRSMQEPGKGLAMIAEDGFSFGQAVPFEVVDASWQRYAKALVVVGAVALIALLLSYFVPFVMLPAFVLGLVGAAGLFVLKKSGLLEQALALGAAISAPTIAMILAIRRIEMSPRVTSIGRRLGLAIALFVRTSLISLIAVPFVIALLNNITYSLVLNQFRGVSLLHLAPIALTALYVFLYRGESVFKEAKRWLAMPITVLWVLSLGVIGIIGMYYLSRTGNAGSVSSLEMAFRTFLESTFGVRPRNKEFLLAHPMLLAGAFIALRYRWGSFLFIIAVIGQLSMVDTFAHIHTPVMISLARTLLGMGLGLIIGVIAIVIWTVVERCWEAWRPKFEQ</sequence>
<organism evidence="2 3">
    <name type="scientific">Paenibacillus arenosi</name>
    <dbReference type="NCBI Taxonomy" id="2774142"/>
    <lineage>
        <taxon>Bacteria</taxon>
        <taxon>Bacillati</taxon>
        <taxon>Bacillota</taxon>
        <taxon>Bacilli</taxon>
        <taxon>Bacillales</taxon>
        <taxon>Paenibacillaceae</taxon>
        <taxon>Paenibacillus</taxon>
    </lineage>
</organism>
<protein>
    <submittedName>
        <fullName evidence="2">Uncharacterized protein</fullName>
    </submittedName>
</protein>
<dbReference type="RefSeq" id="WP_192024596.1">
    <property type="nucleotide sequence ID" value="NZ_JACYTN010000003.1"/>
</dbReference>
<feature type="transmembrane region" description="Helical" evidence="1">
    <location>
        <begin position="493"/>
        <end position="514"/>
    </location>
</feature>
<feature type="transmembrane region" description="Helical" evidence="1">
    <location>
        <begin position="422"/>
        <end position="440"/>
    </location>
</feature>
<dbReference type="Pfam" id="PF18949">
    <property type="entry name" value="DUF5693"/>
    <property type="match status" value="1"/>
</dbReference>
<name>A0ABR9AZ67_9BACL</name>
<feature type="transmembrane region" description="Helical" evidence="1">
    <location>
        <begin position="526"/>
        <end position="550"/>
    </location>
</feature>
<evidence type="ECO:0000256" key="1">
    <source>
        <dbReference type="SAM" id="Phobius"/>
    </source>
</evidence>
<feature type="transmembrane region" description="Helical" evidence="1">
    <location>
        <begin position="460"/>
        <end position="481"/>
    </location>
</feature>
<dbReference type="Proteomes" id="UP000634529">
    <property type="component" value="Unassembled WGS sequence"/>
</dbReference>
<keyword evidence="1" id="KW-0812">Transmembrane</keyword>
<dbReference type="EMBL" id="JACYTN010000003">
    <property type="protein sequence ID" value="MBD8498231.1"/>
    <property type="molecule type" value="Genomic_DNA"/>
</dbReference>
<reference evidence="2 3" key="1">
    <citation type="submission" date="2020-09" db="EMBL/GenBank/DDBJ databases">
        <title>Paenibacillus sp. CAU 1523 isolated from sand of Haeundae Beach.</title>
        <authorList>
            <person name="Kim W."/>
        </authorList>
    </citation>
    <scope>NUCLEOTIDE SEQUENCE [LARGE SCALE GENOMIC DNA]</scope>
    <source>
        <strain evidence="2 3">CAU 1523</strain>
    </source>
</reference>
<evidence type="ECO:0000313" key="2">
    <source>
        <dbReference type="EMBL" id="MBD8498231.1"/>
    </source>
</evidence>
<gene>
    <name evidence="2" type="ORF">IFO66_07900</name>
</gene>
<feature type="transmembrane region" description="Helical" evidence="1">
    <location>
        <begin position="375"/>
        <end position="402"/>
    </location>
</feature>
<accession>A0ABR9AZ67</accession>
<keyword evidence="1" id="KW-0472">Membrane</keyword>
<feature type="transmembrane region" description="Helical" evidence="1">
    <location>
        <begin position="15"/>
        <end position="32"/>
    </location>
</feature>
<dbReference type="InterPro" id="IPR043748">
    <property type="entry name" value="DUF5693"/>
</dbReference>
<keyword evidence="3" id="KW-1185">Reference proteome</keyword>
<feature type="transmembrane region" description="Helical" evidence="1">
    <location>
        <begin position="636"/>
        <end position="656"/>
    </location>
</feature>
<keyword evidence="1" id="KW-1133">Transmembrane helix</keyword>
<comment type="caution">
    <text evidence="2">The sequence shown here is derived from an EMBL/GenBank/DDBJ whole genome shotgun (WGS) entry which is preliminary data.</text>
</comment>
<evidence type="ECO:0000313" key="3">
    <source>
        <dbReference type="Proteomes" id="UP000634529"/>
    </source>
</evidence>
<feature type="transmembrane region" description="Helical" evidence="1">
    <location>
        <begin position="605"/>
        <end position="624"/>
    </location>
</feature>
<proteinExistence type="predicted"/>
<feature type="transmembrane region" description="Helical" evidence="1">
    <location>
        <begin position="583"/>
        <end position="600"/>
    </location>
</feature>